<evidence type="ECO:0000313" key="2">
    <source>
        <dbReference type="Proteomes" id="UP001148737"/>
    </source>
</evidence>
<organism evidence="1 2">
    <name type="scientific">Lecanicillium saksenae</name>
    <dbReference type="NCBI Taxonomy" id="468837"/>
    <lineage>
        <taxon>Eukaryota</taxon>
        <taxon>Fungi</taxon>
        <taxon>Dikarya</taxon>
        <taxon>Ascomycota</taxon>
        <taxon>Pezizomycotina</taxon>
        <taxon>Sordariomycetes</taxon>
        <taxon>Hypocreomycetidae</taxon>
        <taxon>Hypocreales</taxon>
        <taxon>Cordycipitaceae</taxon>
        <taxon>Lecanicillium</taxon>
    </lineage>
</organism>
<evidence type="ECO:0000313" key="1">
    <source>
        <dbReference type="EMBL" id="KAJ3497612.1"/>
    </source>
</evidence>
<keyword evidence="2" id="KW-1185">Reference proteome</keyword>
<proteinExistence type="predicted"/>
<reference evidence="1" key="1">
    <citation type="submission" date="2022-07" db="EMBL/GenBank/DDBJ databases">
        <title>Genome Sequence of Lecanicillium saksenae.</title>
        <authorList>
            <person name="Buettner E."/>
        </authorList>
    </citation>
    <scope>NUCLEOTIDE SEQUENCE</scope>
    <source>
        <strain evidence="1">VT-O1</strain>
    </source>
</reference>
<dbReference type="EMBL" id="JANAKD010000100">
    <property type="protein sequence ID" value="KAJ3497612.1"/>
    <property type="molecule type" value="Genomic_DNA"/>
</dbReference>
<accession>A0ACC1R695</accession>
<name>A0ACC1R695_9HYPO</name>
<sequence>MAECATFTITSGALCFGPLLDIYLASVIPVQDPPEPKPFRSGTVKMHKIDHNLPAKMGTWRAYPLAQPKPPNMVNAWFVAHEDVDPEPELTKLLRVAGCPYEYECGNRVNNEATREQGVLLVNRYDWVRQHTNETVALPDWLQPLVDSPLTLDQVRYDMENGNTIGIVDYDHAQETIQNWSSSPSRERQPSPHGVWLHIPEAEYMWARFGFDASYSRAESMLFFTIRTDFFDTALPGRNEALRIWETLYERYQRGVYEGQDFSGLDWLRENSTPQPEFQDPGVRYTEEPPPLQKDALGPYDKDLHILKMNDLEIVLASFHPREPFPELNINTDEDVQRWRDQNQKSVFSAPHQDAILDLINELVLSYLDNLLPILANADRTNSPALLFPRVPETRWKWPLEPISVHLLREFSTPSASPLDTGDICQGIGRFLDERSGGSLQLSSHFITGLANVVRFILRELLDFTDRTHAYGRAEMPPEISPIITPVSIRQAVWVDTDLMNTFRHSSVFWYGRV</sequence>
<gene>
    <name evidence="1" type="ORF">NLG97_g1763</name>
</gene>
<dbReference type="Proteomes" id="UP001148737">
    <property type="component" value="Unassembled WGS sequence"/>
</dbReference>
<protein>
    <submittedName>
        <fullName evidence="1">Uncharacterized protein</fullName>
    </submittedName>
</protein>
<comment type="caution">
    <text evidence="1">The sequence shown here is derived from an EMBL/GenBank/DDBJ whole genome shotgun (WGS) entry which is preliminary data.</text>
</comment>